<evidence type="ECO:0000256" key="2">
    <source>
        <dbReference type="ARBA" id="ARBA00022737"/>
    </source>
</evidence>
<name>Q2SEG4_HAHCH</name>
<dbReference type="eggNOG" id="COG0542">
    <property type="taxonomic scope" value="Bacteria"/>
</dbReference>
<keyword evidence="3" id="KW-0547">Nucleotide-binding</keyword>
<sequence>MIELNLRQLIEPTTSVVRKSLEDGLRLAQQERHSSLEIEHVLLKVLEQSDSDLDRVLEQLGVDIGKVSRELSQTVGKFHRDNPRDMVPFSPLVVDALKAGWLLASVEMGVNFISSAHLFAAVMSHNTMRNQLLSSVKTLQEISLEKVLPAVKAVTGQSSESRAYLKAAAGGGAPAAPTAQGGALQKYTVNLTERALNNEIDPVLGRDPEIRQCIDILTRRRQNNPILTGEAGVGKTAVVEGLALRIAQKDVPEPLQGVHIHVLDLGLLQAGASMKGEFEQRLKSVIEEVKASPAPIIMFIDEAHTMIGAGGKEGQGDAANLLKPALARGELRTIAATTWAEYKKYFERDPALTRRFQVVKVEEPTEAVAIDMLRGISKILAIHHNVRISDDAIIQAVKLSARYIPGRQLPDKGVSLLDTACARVSLSQSATPSLIEDTRRRIQQIDTNLDLISQENISSGEYHETLELLTEEKAVLEASLAAQTEQWEKEKDLIAKILEVRTKLEQDYQAKKGPEDAGDRLSDEEVAELQVEFKNLFAALASAQGDQPLMMPHVDGQAVAEVVANWTGIPVGKMVSDEINGILNLHEQLEKRVIGQSHALEAIAQAIRTSRAGLTDPRKPIGVFLMVGPSGVGKTETALALADTLFGGEQNLTVINMAEFKEEHKVSMLLGSPPGYVGYGEGGVLTEAARRKPYSVILLDEMEKAHQGVQDVFYNLFDKGSIKDGEGRDIDFKNTVIIMTSNAGEEAIRAICAQSEEKPEPDVMLDSMRHELLKYFKPAFLGRANVITYYPLDDENLFKICRINMDRIARRVRNHYGAAFTYDEDVLLNIVARSQEVDTGARNIEHILNRTVLPELSTECLSRLANGEHIEHIHISATEEGNFGYLFNADAAAAASAEPQAVVDTSVDADVDADADAAE</sequence>
<evidence type="ECO:0000256" key="6">
    <source>
        <dbReference type="PROSITE-ProRule" id="PRU01251"/>
    </source>
</evidence>
<dbReference type="PROSITE" id="PS51903">
    <property type="entry name" value="CLP_R"/>
    <property type="match status" value="1"/>
</dbReference>
<evidence type="ECO:0000256" key="3">
    <source>
        <dbReference type="ARBA" id="ARBA00022741"/>
    </source>
</evidence>
<feature type="domain" description="Clp R" evidence="8">
    <location>
        <begin position="10"/>
        <end position="157"/>
    </location>
</feature>
<evidence type="ECO:0000313" key="10">
    <source>
        <dbReference type="Proteomes" id="UP000000238"/>
    </source>
</evidence>
<dbReference type="HOGENOM" id="CLU_005070_1_0_6"/>
<evidence type="ECO:0000256" key="7">
    <source>
        <dbReference type="SAM" id="Coils"/>
    </source>
</evidence>
<dbReference type="SUPFAM" id="SSF52540">
    <property type="entry name" value="P-loop containing nucleoside triphosphate hydrolases"/>
    <property type="match status" value="2"/>
</dbReference>
<dbReference type="OrthoDB" id="9803641at2"/>
<dbReference type="Pfam" id="PF02861">
    <property type="entry name" value="Clp_N"/>
    <property type="match status" value="1"/>
</dbReference>
<dbReference type="InterPro" id="IPR003959">
    <property type="entry name" value="ATPase_AAA_core"/>
</dbReference>
<dbReference type="EMBL" id="CP000155">
    <property type="protein sequence ID" value="ABC30960.1"/>
    <property type="molecule type" value="Genomic_DNA"/>
</dbReference>
<keyword evidence="10" id="KW-1185">Reference proteome</keyword>
<comment type="similarity">
    <text evidence="1">Belongs to the ClpA/ClpB family.</text>
</comment>
<keyword evidence="5" id="KW-0143">Chaperone</keyword>
<dbReference type="InterPro" id="IPR003593">
    <property type="entry name" value="AAA+_ATPase"/>
</dbReference>
<dbReference type="InterPro" id="IPR027417">
    <property type="entry name" value="P-loop_NTPase"/>
</dbReference>
<dbReference type="Proteomes" id="UP000000238">
    <property type="component" value="Chromosome"/>
</dbReference>
<evidence type="ECO:0000256" key="5">
    <source>
        <dbReference type="ARBA" id="ARBA00023186"/>
    </source>
</evidence>
<dbReference type="InterPro" id="IPR050130">
    <property type="entry name" value="ClpA_ClpB"/>
</dbReference>
<protein>
    <submittedName>
        <fullName evidence="9">ATPase with chaperone activity, ATP-binding subunit</fullName>
    </submittedName>
</protein>
<dbReference type="Pfam" id="PF17871">
    <property type="entry name" value="AAA_lid_9"/>
    <property type="match status" value="1"/>
</dbReference>
<accession>Q2SEG4</accession>
<dbReference type="GO" id="GO:0005737">
    <property type="term" value="C:cytoplasm"/>
    <property type="evidence" value="ECO:0007669"/>
    <property type="project" value="TreeGrafter"/>
</dbReference>
<dbReference type="InterPro" id="IPR001270">
    <property type="entry name" value="ClpA/B"/>
</dbReference>
<evidence type="ECO:0000313" key="9">
    <source>
        <dbReference type="EMBL" id="ABC30960.1"/>
    </source>
</evidence>
<organism evidence="9 10">
    <name type="scientific">Hahella chejuensis (strain KCTC 2396)</name>
    <dbReference type="NCBI Taxonomy" id="349521"/>
    <lineage>
        <taxon>Bacteria</taxon>
        <taxon>Pseudomonadati</taxon>
        <taxon>Pseudomonadota</taxon>
        <taxon>Gammaproteobacteria</taxon>
        <taxon>Oceanospirillales</taxon>
        <taxon>Hahellaceae</taxon>
        <taxon>Hahella</taxon>
    </lineage>
</organism>
<keyword evidence="4 9" id="KW-0067">ATP-binding</keyword>
<dbReference type="KEGG" id="hch:HCH_04253"/>
<dbReference type="FunFam" id="3.40.50.300:FF:000025">
    <property type="entry name" value="ATP-dependent Clp protease subunit"/>
    <property type="match status" value="1"/>
</dbReference>
<reference evidence="9 10" key="1">
    <citation type="journal article" date="2005" name="Nucleic Acids Res.">
        <title>Genomic blueprint of Hahella chejuensis, a marine microbe producing an algicidal agent.</title>
        <authorList>
            <person name="Jeong H."/>
            <person name="Yim J.H."/>
            <person name="Lee C."/>
            <person name="Choi S.-H."/>
            <person name="Park Y.K."/>
            <person name="Yoon S.H."/>
            <person name="Hur C.-G."/>
            <person name="Kang H.-Y."/>
            <person name="Kim D."/>
            <person name="Lee H.H."/>
            <person name="Park K.H."/>
            <person name="Park S.-H."/>
            <person name="Park H.-S."/>
            <person name="Lee H.K."/>
            <person name="Oh T.K."/>
            <person name="Kim J.F."/>
        </authorList>
    </citation>
    <scope>NUCLEOTIDE SEQUENCE [LARGE SCALE GENOMIC DNA]</scope>
    <source>
        <strain evidence="9 10">KCTC 2396</strain>
    </source>
</reference>
<dbReference type="InterPro" id="IPR017729">
    <property type="entry name" value="ATPase_T6SS_ClpV1"/>
</dbReference>
<dbReference type="RefSeq" id="WP_011398027.1">
    <property type="nucleotide sequence ID" value="NC_007645.1"/>
</dbReference>
<dbReference type="STRING" id="349521.HCH_04253"/>
<evidence type="ECO:0000256" key="1">
    <source>
        <dbReference type="ARBA" id="ARBA00008675"/>
    </source>
</evidence>
<keyword evidence="7" id="KW-0175">Coiled coil</keyword>
<dbReference type="Pfam" id="PF10431">
    <property type="entry name" value="ClpB_D2-small"/>
    <property type="match status" value="1"/>
</dbReference>
<dbReference type="GO" id="GO:0005524">
    <property type="term" value="F:ATP binding"/>
    <property type="evidence" value="ECO:0007669"/>
    <property type="project" value="UniProtKB-KW"/>
</dbReference>
<dbReference type="CDD" id="cd00009">
    <property type="entry name" value="AAA"/>
    <property type="match status" value="1"/>
</dbReference>
<proteinExistence type="inferred from homology"/>
<dbReference type="InterPro" id="IPR036628">
    <property type="entry name" value="Clp_N_dom_sf"/>
</dbReference>
<dbReference type="GO" id="GO:0016887">
    <property type="term" value="F:ATP hydrolysis activity"/>
    <property type="evidence" value="ECO:0007669"/>
    <property type="project" value="InterPro"/>
</dbReference>
<feature type="coiled-coil region" evidence="7">
    <location>
        <begin position="435"/>
        <end position="486"/>
    </location>
</feature>
<dbReference type="Pfam" id="PF07724">
    <property type="entry name" value="AAA_2"/>
    <property type="match status" value="1"/>
</dbReference>
<dbReference type="InterPro" id="IPR004176">
    <property type="entry name" value="Clp_R_N"/>
</dbReference>
<dbReference type="Pfam" id="PF00004">
    <property type="entry name" value="AAA"/>
    <property type="match status" value="1"/>
</dbReference>
<evidence type="ECO:0000256" key="4">
    <source>
        <dbReference type="ARBA" id="ARBA00022840"/>
    </source>
</evidence>
<dbReference type="Gene3D" id="3.40.50.300">
    <property type="entry name" value="P-loop containing nucleotide triphosphate hydrolases"/>
    <property type="match status" value="3"/>
</dbReference>
<dbReference type="Gene3D" id="1.10.1780.10">
    <property type="entry name" value="Clp, N-terminal domain"/>
    <property type="match status" value="1"/>
</dbReference>
<dbReference type="SUPFAM" id="SSF81923">
    <property type="entry name" value="Double Clp-N motif"/>
    <property type="match status" value="1"/>
</dbReference>
<evidence type="ECO:0000259" key="8">
    <source>
        <dbReference type="PROSITE" id="PS51903"/>
    </source>
</evidence>
<dbReference type="SMART" id="SM01086">
    <property type="entry name" value="ClpB_D2-small"/>
    <property type="match status" value="1"/>
</dbReference>
<dbReference type="Gene3D" id="1.10.8.60">
    <property type="match status" value="1"/>
</dbReference>
<keyword evidence="2 6" id="KW-0677">Repeat</keyword>
<dbReference type="PROSITE" id="PS00870">
    <property type="entry name" value="CLPAB_1"/>
    <property type="match status" value="1"/>
</dbReference>
<dbReference type="AlphaFoldDB" id="Q2SEG4"/>
<dbReference type="InterPro" id="IPR041546">
    <property type="entry name" value="ClpA/ClpB_AAA_lid"/>
</dbReference>
<dbReference type="InterPro" id="IPR019489">
    <property type="entry name" value="Clp_ATPase_C"/>
</dbReference>
<dbReference type="PRINTS" id="PR00300">
    <property type="entry name" value="CLPPROTEASEA"/>
</dbReference>
<dbReference type="CDD" id="cd19499">
    <property type="entry name" value="RecA-like_ClpB_Hsp104-like"/>
    <property type="match status" value="1"/>
</dbReference>
<dbReference type="PANTHER" id="PTHR11638">
    <property type="entry name" value="ATP-DEPENDENT CLP PROTEASE"/>
    <property type="match status" value="1"/>
</dbReference>
<dbReference type="GO" id="GO:0034605">
    <property type="term" value="P:cellular response to heat"/>
    <property type="evidence" value="ECO:0007669"/>
    <property type="project" value="TreeGrafter"/>
</dbReference>
<gene>
    <name evidence="9" type="ordered locus">HCH_04253</name>
</gene>
<dbReference type="InterPro" id="IPR018368">
    <property type="entry name" value="ClpA/B_CS1"/>
</dbReference>
<dbReference type="NCBIfam" id="TIGR03345">
    <property type="entry name" value="VI_ClpV1"/>
    <property type="match status" value="1"/>
</dbReference>
<dbReference type="PANTHER" id="PTHR11638:SF184">
    <property type="entry name" value="ATPASE WITH CHAPERONE ACTIVITY"/>
    <property type="match status" value="1"/>
</dbReference>
<dbReference type="SMART" id="SM00382">
    <property type="entry name" value="AAA"/>
    <property type="match status" value="2"/>
</dbReference>